<dbReference type="RefSeq" id="WP_025831569.1">
    <property type="nucleotide sequence ID" value="NZ_FQZN01000004.1"/>
</dbReference>
<dbReference type="AlphaFoldDB" id="A0A1M6C9D4"/>
<accession>A0A1M6C9D4</accession>
<evidence type="ECO:0000256" key="2">
    <source>
        <dbReference type="SAM" id="Phobius"/>
    </source>
</evidence>
<organism evidence="3 4">
    <name type="scientific">Bacteroides stercorirosoris</name>
    <dbReference type="NCBI Taxonomy" id="871324"/>
    <lineage>
        <taxon>Bacteria</taxon>
        <taxon>Pseudomonadati</taxon>
        <taxon>Bacteroidota</taxon>
        <taxon>Bacteroidia</taxon>
        <taxon>Bacteroidales</taxon>
        <taxon>Bacteroidaceae</taxon>
        <taxon>Bacteroides</taxon>
    </lineage>
</organism>
<dbReference type="SUPFAM" id="SSF81901">
    <property type="entry name" value="HCP-like"/>
    <property type="match status" value="1"/>
</dbReference>
<evidence type="ECO:0008006" key="5">
    <source>
        <dbReference type="Google" id="ProtNLM"/>
    </source>
</evidence>
<feature type="coiled-coil region" evidence="1">
    <location>
        <begin position="302"/>
        <end position="385"/>
    </location>
</feature>
<dbReference type="SMART" id="SM00028">
    <property type="entry name" value="TPR"/>
    <property type="match status" value="3"/>
</dbReference>
<proteinExistence type="predicted"/>
<keyword evidence="2" id="KW-0812">Transmembrane</keyword>
<name>A0A1M6C9D4_9BACE</name>
<keyword evidence="1" id="KW-0175">Coiled coil</keyword>
<evidence type="ECO:0000256" key="1">
    <source>
        <dbReference type="SAM" id="Coils"/>
    </source>
</evidence>
<reference evidence="4" key="1">
    <citation type="submission" date="2016-11" db="EMBL/GenBank/DDBJ databases">
        <authorList>
            <person name="Varghese N."/>
            <person name="Submissions S."/>
        </authorList>
    </citation>
    <scope>NUCLEOTIDE SEQUENCE [LARGE SCALE GENOMIC DNA]</scope>
    <source>
        <strain evidence="4">DSM 26884</strain>
    </source>
</reference>
<dbReference type="Proteomes" id="UP000184192">
    <property type="component" value="Unassembled WGS sequence"/>
</dbReference>
<dbReference type="InterPro" id="IPR011990">
    <property type="entry name" value="TPR-like_helical_dom_sf"/>
</dbReference>
<dbReference type="InterPro" id="IPR019734">
    <property type="entry name" value="TPR_rpt"/>
</dbReference>
<keyword evidence="2" id="KW-0472">Membrane</keyword>
<gene>
    <name evidence="3" type="ORF">SAMN05444350_10422</name>
</gene>
<keyword evidence="4" id="KW-1185">Reference proteome</keyword>
<dbReference type="eggNOG" id="COG3063">
    <property type="taxonomic scope" value="Bacteria"/>
</dbReference>
<dbReference type="EMBL" id="FQZN01000004">
    <property type="protein sequence ID" value="SHI57374.1"/>
    <property type="molecule type" value="Genomic_DNA"/>
</dbReference>
<protein>
    <recommendedName>
        <fullName evidence="5">Tetratricopeptide repeat protein</fullName>
    </recommendedName>
</protein>
<feature type="transmembrane region" description="Helical" evidence="2">
    <location>
        <begin position="279"/>
        <end position="298"/>
    </location>
</feature>
<dbReference type="Gene3D" id="1.25.40.10">
    <property type="entry name" value="Tetratricopeptide repeat domain"/>
    <property type="match status" value="1"/>
</dbReference>
<evidence type="ECO:0000313" key="4">
    <source>
        <dbReference type="Proteomes" id="UP000184192"/>
    </source>
</evidence>
<sequence>MKLFTILLLLSCLISCSLRPKKSIDDRINEAIELQKNKQPEKAMAIYYQVLPEVEDLSKRSVVCYNLGVMYLWDRIFDKAYDMLHQAYVCDSILKDTFAMSSRLNCMGSALNHMQDSLNGERLQRKALCLAHAVNDSAMLCELYSHFEYAHQRLRQWDSVAHYIQLAIRYTPAGQSPSKQYATLGEVYRMKGDADSARYYYKKGMACPEIDARLPAYFYSAQLESHLDNHQKAYEHLLAYTMSADTIYAQQKTTELEKLAYQHEAEMRVRIIKEKQHQYIGLGILVLVTAAFIFLLIVQTLRKRKRIIRLEYENELKNLREKITLLKENLHSESHEKEHMLQQMEEQISQLRSISFRRTPISRRLDTLAAQNSKEKKNIKVMTEKEQAELKQVIFEIYGDHISQLQSQHPKLTEADLLYSCLASAGLSTFAIALCFGNTDTGIVAQRKRRLKLKMGTEETEEADEE</sequence>
<evidence type="ECO:0000313" key="3">
    <source>
        <dbReference type="EMBL" id="SHI57374.1"/>
    </source>
</evidence>
<dbReference type="GeneID" id="92711080"/>
<keyword evidence="2" id="KW-1133">Transmembrane helix</keyword>